<comment type="similarity">
    <text evidence="2">Belongs to the intimin/invasin family.</text>
</comment>
<dbReference type="InterPro" id="IPR011050">
    <property type="entry name" value="Pectin_lyase_fold/virulence"/>
</dbReference>
<dbReference type="eggNOG" id="arCOG02555">
    <property type="taxonomic scope" value="Archaea"/>
</dbReference>
<dbReference type="GeneID" id="8770494"/>
<dbReference type="Gene3D" id="2.60.40.10">
    <property type="entry name" value="Immunoglobulins"/>
    <property type="match status" value="1"/>
</dbReference>
<dbReference type="InterPro" id="IPR025660">
    <property type="entry name" value="Pept_his_AS"/>
</dbReference>
<dbReference type="EMBL" id="CP001719">
    <property type="protein sequence ID" value="ADC46694.1"/>
    <property type="molecule type" value="Genomic_DNA"/>
</dbReference>
<dbReference type="PROSITE" id="PS00139">
    <property type="entry name" value="THIOL_PROTEASE_CYS"/>
    <property type="match status" value="1"/>
</dbReference>
<evidence type="ECO:0000313" key="5">
    <source>
        <dbReference type="EMBL" id="ADC46694.1"/>
    </source>
</evidence>
<dbReference type="InterPro" id="IPR000668">
    <property type="entry name" value="Peptidase_C1A_C"/>
</dbReference>
<dbReference type="InterPro" id="IPR003344">
    <property type="entry name" value="Big_1_dom"/>
</dbReference>
<dbReference type="GO" id="GO:0006508">
    <property type="term" value="P:proteolysis"/>
    <property type="evidence" value="ECO:0007669"/>
    <property type="project" value="UniProtKB-KW"/>
</dbReference>
<dbReference type="SUPFAM" id="SSF51126">
    <property type="entry name" value="Pectin lyase-like"/>
    <property type="match status" value="1"/>
</dbReference>
<dbReference type="CDD" id="cd02619">
    <property type="entry name" value="Peptidase_C1"/>
    <property type="match status" value="1"/>
</dbReference>
<feature type="region of interest" description="Disordered" evidence="3">
    <location>
        <begin position="1572"/>
        <end position="1627"/>
    </location>
</feature>
<dbReference type="Pfam" id="PF00112">
    <property type="entry name" value="Peptidase_C1"/>
    <property type="match status" value="1"/>
</dbReference>
<evidence type="ECO:0000313" key="6">
    <source>
        <dbReference type="Proteomes" id="UP000008680"/>
    </source>
</evidence>
<dbReference type="PROSITE" id="PS00639">
    <property type="entry name" value="THIOL_PROTEASE_HIS"/>
    <property type="match status" value="1"/>
</dbReference>
<feature type="domain" description="Big-1" evidence="4">
    <location>
        <begin position="1974"/>
        <end position="2065"/>
    </location>
</feature>
<dbReference type="RefSeq" id="WP_012955645.1">
    <property type="nucleotide sequence ID" value="NC_013790.1"/>
</dbReference>
<reference evidence="5 6" key="1">
    <citation type="journal article" date="2010" name="PLoS ONE">
        <title>The genome sequence of the rumen methanogen Methanobrevibacter ruminantium reveals new possibilities for controlling ruminant methane emissions.</title>
        <authorList>
            <person name="Leahy S.C."/>
            <person name="Kelly W.J."/>
            <person name="Altermann E."/>
            <person name="Ronimus R.S."/>
            <person name="Yeoman C.J."/>
            <person name="Pacheco D.M."/>
            <person name="Li D."/>
            <person name="Kong Z."/>
            <person name="McTavish S."/>
            <person name="Sang C."/>
            <person name="Lambie S.C."/>
            <person name="Janssen P.H."/>
            <person name="Dey D."/>
            <person name="Attwood G.T."/>
        </authorList>
    </citation>
    <scope>NUCLEOTIDE SEQUENCE [LARGE SCALE GENOMIC DNA]</scope>
    <source>
        <strain evidence="6">ATCC 35063 / DSM 1093 / JCM 13430 / OCM 146 / M1</strain>
    </source>
</reference>
<sequence>MKLKYLMFIGLLLIGLLIIPISFAGDADSYSAYSGDSISLEDDNSYLESNTVLKDSKNSLQSIDDDCLIGNRTLDDTSYSDSTNSEDLTNPDSTNPDSTNSEDLTNLESSANTDSSSEIKTITKSLNDQNTNIKSLNYDEYADYINLNNQLINYDFAISDSNTIFVNASYTGSTENGSQASPYKSIYSAYNYAFGLSSDTRTNVYIAKGVYTVTRRMTINKNLNLIGEDSLNTIIDCNGNGAFFISPRRSYTTVYSPLLNIFNLTFTNGRYSSGGAIYINESTVNFVNVIFKNNRAEASYYGSVEGGALYNNKGFVRIYNCLFENNTANDTSDACGGAIYNDMGEMTIMGSQFINNTAKGENAAGGAIYDFSGILVIFNSTISKSSLLSNYSMGGGLASWSSHNIFIINSTFDSNEGHGKYVFGSAIANKAIMMYIENSTFSNNLANGTSDKNGTFFHLNGVLDFDNVNFTNNRAINPKEDILICLEDQFIISEAFSQEDIAEILSEMELSQLPSSYDLRDYNLVTSVKDQKNSGSCWAFSTLAALESYLLKYENTSYDLSENNMKNLIGAYGLNGTDWYDGGNHYMSLAYLLRWSGPVNESQDPFNDTSHNSRTFTNIVKQVEDVLYVPLRLNYLDIDQIKAAILKYGALYTTLCSDDSFDNNPDYYCDVISISNHAITIVGWNDSYSADNFAVRPPGDGAFIIKNSWGPSEGYDGYWYVSYYDKTLAGYGYDAIAAMAFTSVANASTYKNNYQYDTLGNTFESIGYGCSTAWIANQFTALNNNPLAAFGLYTYGSSSYLVNITVNGISRLVQEGNVKGAGYHTIKLDDVVELLSGDIFKIIVKLSTPDSNYPVAIESKRSDYSSRANSNPGESFISFDGQNWQDLYEVGDILKFYMYMNNKTFTEPNICLKAYTIGPSDVHLHARANATTYTQGDTVEIKITVSNEGATVNDLNISMKWNSSFFLKSFTKLNGEFDSTKKIWHFDTFSEGQSSTLTLVFTMRGNNDVASLSYDYNYSGFNPGDANTTQVLNLYYGSLTKFVEVPNVSTSVKSGDVVDIQLTDLQSIGISDKQIVISLLESDNEYLFENVTLITNGSGQAGFVLDLLEGNYVFLASFAGDDSYMSSNVTFNVSVSKSNTSISLDNLDPSNITVFSKSGDVINFTLSDGINNLSDKNIVISLIESDNDYLFENLTLITNGSGQAGFVLDLLEGNYVFLASFAEDGYYKASNLTFYLNVLRRASSMEFDSSSLIYNGSNWISLSQSNDLIEFILSNQTGPLADKTIILTVEDLNSVDLAENPLIYNLTTGPNGIASFNLNLTKSNYEIIASYLGDECYSPCEFGFNLSVLKRNAPHIVADDIAINSSNPYQAHLLDDDFNPIANQSLLFAFAKKDSQDLFNYSAITNERGIAIIDLSDIESGDYNLLIAFESNDLYDDSILEIDVSVVNDSLNGDNGTNDTGNGTNGTDNSSKINTLFKIDMSDLTVSANVDKTIEFALLDESLNPLADKTLNLTIVDLDEDTELITDSDGIASCVLNLDEGVYEFVLSFSGDENYSPSRLIFNLSVSKADNGTSPGGDNGTSPGGDNATNGTDPSGGNGTAPINDNGTNGTDPSGGNGTSPGDNGTESSKINTLFKIDLSNLNIFANLEKVIEFELLDESLNPLSNKTVGLTISNLDGVSLITDSNGIASCPINLDEGVYEFALKFLGDDDYSESAMIFNLSVSKRIAQLLSGETLINLSSEKREYDVYLVDDKLSPLANETILFALSSMDGQVLFNYVVKTNDEGKASLSGLAKLNESNYIVKTEFASNDFFEGAELIKTITLIKDAPNGDDANDTNGTGNQTDNGTDTGNKTDNGTDTNGTNGSDVPVSRKATKIIYEDMVTQSVVPDVDGRIGDYFYVTLVDGNNNPLANKEVKIGFNGRIYNRTTNATGGVKLQINLKMPFTYTFAICFLGDDDYNASFEVAKITVNKKKMSLTAPSKTYKSTAKTKALTATLKDNNNKAVANKKITFTVNGKTYSATTNSKGVASVNVSLSSKKTYSFTAKFAGDACYGAVTKSGKITIK</sequence>
<feature type="region of interest" description="Disordered" evidence="3">
    <location>
        <begin position="1829"/>
        <end position="1869"/>
    </location>
</feature>
<evidence type="ECO:0000256" key="3">
    <source>
        <dbReference type="SAM" id="MobiDB-lite"/>
    </source>
</evidence>
<dbReference type="SUPFAM" id="SSF54001">
    <property type="entry name" value="Cysteine proteinases"/>
    <property type="match status" value="1"/>
</dbReference>
<feature type="region of interest" description="Disordered" evidence="3">
    <location>
        <begin position="78"/>
        <end position="117"/>
    </location>
</feature>
<comment type="similarity">
    <text evidence="1">Belongs to the peptidase C1 family.</text>
</comment>
<protein>
    <submittedName>
        <fullName evidence="5">Adhesin-like protein with cysteine protease domain</fullName>
    </submittedName>
</protein>
<dbReference type="STRING" id="634498.mru_0843"/>
<dbReference type="InterPro" id="IPR000169">
    <property type="entry name" value="Pept_cys_AS"/>
</dbReference>
<accession>D3E2D3</accession>
<dbReference type="SUPFAM" id="SSF49373">
    <property type="entry name" value="Invasin/intimin cell-adhesion fragments"/>
    <property type="match status" value="2"/>
</dbReference>
<dbReference type="Gene3D" id="3.90.70.10">
    <property type="entry name" value="Cysteine proteinases"/>
    <property type="match status" value="1"/>
</dbReference>
<gene>
    <name evidence="5" type="ordered locus">mru_0843</name>
</gene>
<dbReference type="Pfam" id="PF01345">
    <property type="entry name" value="DUF11"/>
    <property type="match status" value="1"/>
</dbReference>
<dbReference type="InterPro" id="IPR013783">
    <property type="entry name" value="Ig-like_fold"/>
</dbReference>
<dbReference type="InterPro" id="IPR001434">
    <property type="entry name" value="OmcB-like_DUF11"/>
</dbReference>
<dbReference type="SMART" id="SM00645">
    <property type="entry name" value="Pept_C1"/>
    <property type="match status" value="1"/>
</dbReference>
<dbReference type="HOGENOM" id="CLU_231200_0_0_2"/>
<name>D3E2D3_METRM</name>
<organism evidence="5 6">
    <name type="scientific">Methanobrevibacter ruminantium (strain ATCC 35063 / DSM 1093 / JCM 13430 / OCM 146 / M1)</name>
    <name type="common">Methanobacterium ruminantium</name>
    <dbReference type="NCBI Taxonomy" id="634498"/>
    <lineage>
        <taxon>Archaea</taxon>
        <taxon>Methanobacteriati</taxon>
        <taxon>Methanobacteriota</taxon>
        <taxon>Methanomada group</taxon>
        <taxon>Methanobacteria</taxon>
        <taxon>Methanobacteriales</taxon>
        <taxon>Methanobacteriaceae</taxon>
        <taxon>Methanobrevibacter</taxon>
    </lineage>
</organism>
<dbReference type="eggNOG" id="arCOG02486">
    <property type="taxonomic scope" value="Archaea"/>
</dbReference>
<feature type="compositionally biased region" description="Low complexity" evidence="3">
    <location>
        <begin position="1836"/>
        <end position="1867"/>
    </location>
</feature>
<dbReference type="PANTHER" id="PTHR12411">
    <property type="entry name" value="CYSTEINE PROTEASE FAMILY C1-RELATED"/>
    <property type="match status" value="1"/>
</dbReference>
<proteinExistence type="inferred from homology"/>
<dbReference type="KEGG" id="mru:mru_0843"/>
<evidence type="ECO:0000256" key="2">
    <source>
        <dbReference type="ARBA" id="ARBA00010116"/>
    </source>
</evidence>
<dbReference type="GO" id="GO:0008234">
    <property type="term" value="F:cysteine-type peptidase activity"/>
    <property type="evidence" value="ECO:0007669"/>
    <property type="project" value="InterPro"/>
</dbReference>
<dbReference type="PATRIC" id="fig|634498.28.peg.844"/>
<dbReference type="Proteomes" id="UP000008680">
    <property type="component" value="Chromosome"/>
</dbReference>
<dbReference type="InterPro" id="IPR013128">
    <property type="entry name" value="Peptidase_C1A"/>
</dbReference>
<dbReference type="PROSITE" id="PS51127">
    <property type="entry name" value="BIG1"/>
    <property type="match status" value="1"/>
</dbReference>
<dbReference type="InterPro" id="IPR038765">
    <property type="entry name" value="Papain-like_cys_pep_sf"/>
</dbReference>
<dbReference type="InterPro" id="IPR040528">
    <property type="entry name" value="Lectin-like"/>
</dbReference>
<feature type="compositionally biased region" description="Gly residues" evidence="3">
    <location>
        <begin position="1574"/>
        <end position="1583"/>
    </location>
</feature>
<feature type="compositionally biased region" description="Polar residues" evidence="3">
    <location>
        <begin position="1600"/>
        <end position="1612"/>
    </location>
</feature>
<dbReference type="eggNOG" id="arCOG02488">
    <property type="taxonomic scope" value="Archaea"/>
</dbReference>
<dbReference type="OrthoDB" id="78423at2157"/>
<evidence type="ECO:0000256" key="1">
    <source>
        <dbReference type="ARBA" id="ARBA00008455"/>
    </source>
</evidence>
<dbReference type="eggNOG" id="arCOG03607">
    <property type="taxonomic scope" value="Archaea"/>
</dbReference>
<keyword evidence="6" id="KW-1185">Reference proteome</keyword>
<dbReference type="InterPro" id="IPR008964">
    <property type="entry name" value="Invasin/intimin_cell_adhesion"/>
</dbReference>
<evidence type="ECO:0000259" key="4">
    <source>
        <dbReference type="PROSITE" id="PS51127"/>
    </source>
</evidence>
<dbReference type="SMART" id="SM00634">
    <property type="entry name" value="BID_1"/>
    <property type="match status" value="2"/>
</dbReference>
<dbReference type="Pfam" id="PF18560">
    <property type="entry name" value="Lectin_like"/>
    <property type="match status" value="1"/>
</dbReference>